<feature type="transmembrane region" description="Helical" evidence="1">
    <location>
        <begin position="113"/>
        <end position="132"/>
    </location>
</feature>
<proteinExistence type="predicted"/>
<dbReference type="RefSeq" id="WP_012087841.1">
    <property type="nucleotide sequence ID" value="NC_009664.2"/>
</dbReference>
<accession>A6WAV5</accession>
<keyword evidence="1" id="KW-1133">Transmembrane helix</keyword>
<dbReference type="Proteomes" id="UP000001116">
    <property type="component" value="Chromosome"/>
</dbReference>
<evidence type="ECO:0000313" key="3">
    <source>
        <dbReference type="Proteomes" id="UP000001116"/>
    </source>
</evidence>
<keyword evidence="1" id="KW-0472">Membrane</keyword>
<sequence length="180" mass="19617">MNPIGTEYRAHRRAATHARLQEQRQQPLPAWLATRTARRALALLPAATFAFGVLAATVGDFDPGLVAFAIAPASYALAVLRRATRMLDDAPENLLDEREISDRDHAYRRGFRLTLLLLGALAVLAVLDNLLADEAGVQIVETGGWTTLLVASFLTATMLPAAALAWTWREPVLEADGFNE</sequence>
<protein>
    <submittedName>
        <fullName evidence="2">Uncharacterized protein</fullName>
    </submittedName>
</protein>
<keyword evidence="3" id="KW-1185">Reference proteome</keyword>
<evidence type="ECO:0000313" key="2">
    <source>
        <dbReference type="EMBL" id="ABS03944.1"/>
    </source>
</evidence>
<organism evidence="2 3">
    <name type="scientific">Kineococcus radiotolerans (strain ATCC BAA-149 / DSM 14245 / SRS30216)</name>
    <dbReference type="NCBI Taxonomy" id="266940"/>
    <lineage>
        <taxon>Bacteria</taxon>
        <taxon>Bacillati</taxon>
        <taxon>Actinomycetota</taxon>
        <taxon>Actinomycetes</taxon>
        <taxon>Kineosporiales</taxon>
        <taxon>Kineosporiaceae</taxon>
        <taxon>Kineococcus</taxon>
    </lineage>
</organism>
<dbReference type="STRING" id="266940.Krad_2468"/>
<feature type="transmembrane region" description="Helical" evidence="1">
    <location>
        <begin position="64"/>
        <end position="80"/>
    </location>
</feature>
<dbReference type="KEGG" id="kra:Krad_2468"/>
<reference evidence="3" key="1">
    <citation type="journal article" date="2008" name="PLoS ONE">
        <title>Survival in nuclear waste, extreme resistance, and potential applications gleaned from the genome sequence of Kineococcus radiotolerans SRS30216.</title>
        <authorList>
            <person name="Bagwell C.E."/>
            <person name="Bhat S."/>
            <person name="Hawkins G.M."/>
            <person name="Smith B.W."/>
            <person name="Biswas T."/>
            <person name="Hoover T.R."/>
            <person name="Saunders E."/>
            <person name="Han C.S."/>
            <person name="Tsodikov O.V."/>
            <person name="Shimkets L.J."/>
        </authorList>
    </citation>
    <scope>NUCLEOTIDE SEQUENCE [LARGE SCALE GENOMIC DNA]</scope>
    <source>
        <strain evidence="3">ATCC BAA-149 / DSM 14245 / SRS30216</strain>
    </source>
</reference>
<dbReference type="OrthoDB" id="5190411at2"/>
<dbReference type="AlphaFoldDB" id="A6WAV5"/>
<gene>
    <name evidence="2" type="ordered locus">Krad_2468</name>
</gene>
<evidence type="ECO:0000256" key="1">
    <source>
        <dbReference type="SAM" id="Phobius"/>
    </source>
</evidence>
<feature type="transmembrane region" description="Helical" evidence="1">
    <location>
        <begin position="40"/>
        <end position="58"/>
    </location>
</feature>
<feature type="transmembrane region" description="Helical" evidence="1">
    <location>
        <begin position="144"/>
        <end position="166"/>
    </location>
</feature>
<dbReference type="eggNOG" id="ENOG50348W4">
    <property type="taxonomic scope" value="Bacteria"/>
</dbReference>
<dbReference type="HOGENOM" id="CLU_1494348_0_0_11"/>
<keyword evidence="1" id="KW-0812">Transmembrane</keyword>
<name>A6WAV5_KINRD</name>
<dbReference type="EMBL" id="CP000750">
    <property type="protein sequence ID" value="ABS03944.1"/>
    <property type="molecule type" value="Genomic_DNA"/>
</dbReference>